<dbReference type="PANTHER" id="PTHR16181:SF29">
    <property type="entry name" value="PROTEIN FAM83A-RELATED"/>
    <property type="match status" value="1"/>
</dbReference>
<dbReference type="Ensembl" id="ENSOANT00000050907.1">
    <property type="protein sequence ID" value="ENSOANP00000039855.1"/>
    <property type="gene ID" value="ENSOANG00000036377.1"/>
</dbReference>
<reference evidence="4" key="3">
    <citation type="submission" date="2025-09" db="UniProtKB">
        <authorList>
            <consortium name="Ensembl"/>
        </authorList>
    </citation>
    <scope>IDENTIFICATION</scope>
    <source>
        <strain evidence="4">Glennie</strain>
    </source>
</reference>
<dbReference type="InterPro" id="IPR050944">
    <property type="entry name" value="FAM83"/>
</dbReference>
<name>A0A6I8NFH6_ORNAN</name>
<feature type="domain" description="Scaffolding anchor of CK1" evidence="3">
    <location>
        <begin position="29"/>
        <end position="288"/>
    </location>
</feature>
<dbReference type="InParanoid" id="A0A6I8NFH6"/>
<gene>
    <name evidence="4" type="primary">FAM83E</name>
</gene>
<feature type="region of interest" description="Disordered" evidence="2">
    <location>
        <begin position="337"/>
        <end position="454"/>
    </location>
</feature>
<accession>A0A6I8NFH6</accession>
<dbReference type="Gene3D" id="3.30.870.10">
    <property type="entry name" value="Endonuclease Chain A"/>
    <property type="match status" value="1"/>
</dbReference>
<proteinExistence type="inferred from homology"/>
<dbReference type="Bgee" id="ENSOANG00000036377">
    <property type="expression patterns" value="Expressed in testis and 3 other cell types or tissues"/>
</dbReference>
<dbReference type="GeneTree" id="ENSGT00940000161572"/>
<reference evidence="4 5" key="1">
    <citation type="journal article" date="2008" name="Nature">
        <title>Genome analysis of the platypus reveals unique signatures of evolution.</title>
        <authorList>
            <person name="Warren W.C."/>
            <person name="Hillier L.W."/>
            <person name="Marshall Graves J.A."/>
            <person name="Birney E."/>
            <person name="Ponting C.P."/>
            <person name="Grutzner F."/>
            <person name="Belov K."/>
            <person name="Miller W."/>
            <person name="Clarke L."/>
            <person name="Chinwalla A.T."/>
            <person name="Yang S.P."/>
            <person name="Heger A."/>
            <person name="Locke D.P."/>
            <person name="Miethke P."/>
            <person name="Waters P.D."/>
            <person name="Veyrunes F."/>
            <person name="Fulton L."/>
            <person name="Fulton B."/>
            <person name="Graves T."/>
            <person name="Wallis J."/>
            <person name="Puente X.S."/>
            <person name="Lopez-Otin C."/>
            <person name="Ordonez G.R."/>
            <person name="Eichler E.E."/>
            <person name="Chen L."/>
            <person name="Cheng Z."/>
            <person name="Deakin J.E."/>
            <person name="Alsop A."/>
            <person name="Thompson K."/>
            <person name="Kirby P."/>
            <person name="Papenfuss A.T."/>
            <person name="Wakefield M.J."/>
            <person name="Olender T."/>
            <person name="Lancet D."/>
            <person name="Huttley G.A."/>
            <person name="Smit A.F."/>
            <person name="Pask A."/>
            <person name="Temple-Smith P."/>
            <person name="Batzer M.A."/>
            <person name="Walker J.A."/>
            <person name="Konkel M.K."/>
            <person name="Harris R.S."/>
            <person name="Whittington C.M."/>
            <person name="Wong E.S."/>
            <person name="Gemmell N.J."/>
            <person name="Buschiazzo E."/>
            <person name="Vargas Jentzsch I.M."/>
            <person name="Merkel A."/>
            <person name="Schmitz J."/>
            <person name="Zemann A."/>
            <person name="Churakov G."/>
            <person name="Kriegs J.O."/>
            <person name="Brosius J."/>
            <person name="Murchison E.P."/>
            <person name="Sachidanandam R."/>
            <person name="Smith C."/>
            <person name="Hannon G.J."/>
            <person name="Tsend-Ayush E."/>
            <person name="McMillan D."/>
            <person name="Attenborough R."/>
            <person name="Rens W."/>
            <person name="Ferguson-Smith M."/>
            <person name="Lefevre C.M."/>
            <person name="Sharp J.A."/>
            <person name="Nicholas K.R."/>
            <person name="Ray D.A."/>
            <person name="Kube M."/>
            <person name="Reinhardt R."/>
            <person name="Pringle T.H."/>
            <person name="Taylor J."/>
            <person name="Jones R.C."/>
            <person name="Nixon B."/>
            <person name="Dacheux J.L."/>
            <person name="Niwa H."/>
            <person name="Sekita Y."/>
            <person name="Huang X."/>
            <person name="Stark A."/>
            <person name="Kheradpour P."/>
            <person name="Kellis M."/>
            <person name="Flicek P."/>
            <person name="Chen Y."/>
            <person name="Webber C."/>
            <person name="Hardison R."/>
            <person name="Nelson J."/>
            <person name="Hallsworth-Pepin K."/>
            <person name="Delehaunty K."/>
            <person name="Markovic C."/>
            <person name="Minx P."/>
            <person name="Feng Y."/>
            <person name="Kremitzki C."/>
            <person name="Mitreva M."/>
            <person name="Glasscock J."/>
            <person name="Wylie T."/>
            <person name="Wohldmann P."/>
            <person name="Thiru P."/>
            <person name="Nhan M.N."/>
            <person name="Pohl C.S."/>
            <person name="Smith S.M."/>
            <person name="Hou S."/>
            <person name="Nefedov M."/>
            <person name="de Jong P.J."/>
            <person name="Renfree M.B."/>
            <person name="Mardis E.R."/>
            <person name="Wilson R.K."/>
        </authorList>
    </citation>
    <scope>NUCLEOTIDE SEQUENCE [LARGE SCALE GENOMIC DNA]</scope>
    <source>
        <strain evidence="4 5">Glennie</strain>
    </source>
</reference>
<dbReference type="GO" id="GO:0019901">
    <property type="term" value="F:protein kinase binding"/>
    <property type="evidence" value="ECO:0000318"/>
    <property type="project" value="GO_Central"/>
</dbReference>
<dbReference type="PANTHER" id="PTHR16181">
    <property type="entry name" value="PROTEIN FAM83A-RELATED"/>
    <property type="match status" value="1"/>
</dbReference>
<evidence type="ECO:0000256" key="2">
    <source>
        <dbReference type="SAM" id="MobiDB-lite"/>
    </source>
</evidence>
<dbReference type="OMA" id="TYWPGRS"/>
<dbReference type="FunCoup" id="A0A6I8NFH6">
    <property type="interactions" value="9"/>
</dbReference>
<dbReference type="SUPFAM" id="SSF56024">
    <property type="entry name" value="Phospholipase D/nuclease"/>
    <property type="match status" value="1"/>
</dbReference>
<dbReference type="Pfam" id="PF07894">
    <property type="entry name" value="SACK1"/>
    <property type="match status" value="1"/>
</dbReference>
<reference evidence="4" key="2">
    <citation type="submission" date="2025-08" db="UniProtKB">
        <authorList>
            <consortium name="Ensembl"/>
        </authorList>
    </citation>
    <scope>IDENTIFICATION</scope>
    <source>
        <strain evidence="4">Glennie</strain>
    </source>
</reference>
<comment type="similarity">
    <text evidence="1">Belongs to the FAM83 family.</text>
</comment>
<feature type="compositionally biased region" description="Basic and acidic residues" evidence="2">
    <location>
        <begin position="404"/>
        <end position="447"/>
    </location>
</feature>
<dbReference type="GO" id="GO:0007165">
    <property type="term" value="P:signal transduction"/>
    <property type="evidence" value="ECO:0000318"/>
    <property type="project" value="GO_Central"/>
</dbReference>
<protein>
    <submittedName>
        <fullName evidence="4">Family with sequence similarity 83 member E</fullName>
    </submittedName>
</protein>
<evidence type="ECO:0000259" key="3">
    <source>
        <dbReference type="Pfam" id="PF07894"/>
    </source>
</evidence>
<evidence type="ECO:0000256" key="1">
    <source>
        <dbReference type="ARBA" id="ARBA00006937"/>
    </source>
</evidence>
<feature type="compositionally biased region" description="Low complexity" evidence="2">
    <location>
        <begin position="383"/>
        <end position="398"/>
    </location>
</feature>
<evidence type="ECO:0000313" key="5">
    <source>
        <dbReference type="Proteomes" id="UP000002279"/>
    </source>
</evidence>
<evidence type="ECO:0000313" key="4">
    <source>
        <dbReference type="Ensembl" id="ENSOANP00000039855.1"/>
    </source>
</evidence>
<feature type="region of interest" description="Disordered" evidence="2">
    <location>
        <begin position="1"/>
        <end position="21"/>
    </location>
</feature>
<organism evidence="4 5">
    <name type="scientific">Ornithorhynchus anatinus</name>
    <name type="common">Duckbill platypus</name>
    <dbReference type="NCBI Taxonomy" id="9258"/>
    <lineage>
        <taxon>Eukaryota</taxon>
        <taxon>Metazoa</taxon>
        <taxon>Chordata</taxon>
        <taxon>Craniata</taxon>
        <taxon>Vertebrata</taxon>
        <taxon>Euteleostomi</taxon>
        <taxon>Mammalia</taxon>
        <taxon>Monotremata</taxon>
        <taxon>Ornithorhynchidae</taxon>
        <taxon>Ornithorhynchus</taxon>
    </lineage>
</organism>
<dbReference type="AlphaFoldDB" id="A0A6I8NFH6"/>
<dbReference type="InterPro" id="IPR012461">
    <property type="entry name" value="SACK1"/>
</dbReference>
<sequence>MAASQLAALEEEENGEGGARTRLGQREVSCYSEGQRLALEVLLSEGAMGYGAFMAREGMVPFLGAEEARGLEAVIEDWRPQGEGEEWREGEGNGGDSLTYWPGCTEESPPKLAFGWPENPSWKGISRARLYTHPPGEGDPPIKELLRTSIQEASKVVAVAMDIFTDPDLLLDLYRTATRRRVPVYLLLCQKHLPAFLALAKQLNLSFQSTENLEVRVVRGCSFQSRHRKQVSGDLKEKFVLLDGDTVITGSYSFTWSDSRLHRGLVTLLTGEIASAFDHEFRTLFAASYALPEEPMPFQTLGRSPSPYMPDGVQLAFSGPHHITQRHTMVPVVQPLTSSPKVRGSEDLDPLPPGNLPAGPALSDIMRSVQQRRLPSGPPARPSRSLWDLSRLSQLSDSSDQEEERTKEVRGAGGVRKERREWGEREEGARGGEIRRKEGAGMGERGRKGMGPRG</sequence>
<keyword evidence="5" id="KW-1185">Reference proteome</keyword>
<dbReference type="Proteomes" id="UP000002279">
    <property type="component" value="Chromosome 10"/>
</dbReference>